<dbReference type="InterPro" id="IPR035984">
    <property type="entry name" value="Acyl-CoA-binding_sf"/>
</dbReference>
<dbReference type="OrthoDB" id="409763at2759"/>
<dbReference type="Proteomes" id="UP000276133">
    <property type="component" value="Unassembled WGS sequence"/>
</dbReference>
<dbReference type="AlphaFoldDB" id="A0A3M7QBF5"/>
<organism evidence="5 6">
    <name type="scientific">Brachionus plicatilis</name>
    <name type="common">Marine rotifer</name>
    <name type="synonym">Brachionus muelleri</name>
    <dbReference type="NCBI Taxonomy" id="10195"/>
    <lineage>
        <taxon>Eukaryota</taxon>
        <taxon>Metazoa</taxon>
        <taxon>Spiralia</taxon>
        <taxon>Gnathifera</taxon>
        <taxon>Rotifera</taxon>
        <taxon>Eurotatoria</taxon>
        <taxon>Monogononta</taxon>
        <taxon>Pseudotrocha</taxon>
        <taxon>Ploima</taxon>
        <taxon>Brachionidae</taxon>
        <taxon>Brachionus</taxon>
    </lineage>
</organism>
<dbReference type="Gene3D" id="1.10.12.10">
    <property type="entry name" value="Lyase 2-enoyl-coa Hydratase, Chain A, domain 2"/>
    <property type="match status" value="1"/>
</dbReference>
<reference evidence="5 6" key="1">
    <citation type="journal article" date="2018" name="Sci. Rep.">
        <title>Genomic signatures of local adaptation to the degree of environmental predictability in rotifers.</title>
        <authorList>
            <person name="Franch-Gras L."/>
            <person name="Hahn C."/>
            <person name="Garcia-Roger E.M."/>
            <person name="Carmona M.J."/>
            <person name="Serra M."/>
            <person name="Gomez A."/>
        </authorList>
    </citation>
    <scope>NUCLEOTIDE SEQUENCE [LARGE SCALE GENOMIC DNA]</scope>
    <source>
        <strain evidence="5">HYR1</strain>
    </source>
</reference>
<gene>
    <name evidence="5" type="ORF">BpHYR1_039910</name>
</gene>
<evidence type="ECO:0000256" key="2">
    <source>
        <dbReference type="ARBA" id="ARBA00023140"/>
    </source>
</evidence>
<evidence type="ECO:0000256" key="1">
    <source>
        <dbReference type="ARBA" id="ARBA00004275"/>
    </source>
</evidence>
<dbReference type="SUPFAM" id="SSF52096">
    <property type="entry name" value="ClpP/crotonase"/>
    <property type="match status" value="1"/>
</dbReference>
<dbReference type="InterPro" id="IPR000582">
    <property type="entry name" value="Acyl-CoA-binding_protein"/>
</dbReference>
<dbReference type="InterPro" id="IPR014352">
    <property type="entry name" value="FERM/acyl-CoA-bd_prot_sf"/>
</dbReference>
<name>A0A3M7QBF5_BRAPC</name>
<protein>
    <submittedName>
        <fullName evidence="5">Peroxisomal 3-2-trans-enoyl-isomerase</fullName>
    </submittedName>
</protein>
<evidence type="ECO:0000313" key="6">
    <source>
        <dbReference type="Proteomes" id="UP000276133"/>
    </source>
</evidence>
<dbReference type="PROSITE" id="PS51228">
    <property type="entry name" value="ACB_2"/>
    <property type="match status" value="1"/>
</dbReference>
<dbReference type="CDD" id="cd00435">
    <property type="entry name" value="ACBP"/>
    <property type="match status" value="1"/>
</dbReference>
<dbReference type="PANTHER" id="PTHR43684">
    <property type="match status" value="1"/>
</dbReference>
<dbReference type="EMBL" id="REGN01006640">
    <property type="protein sequence ID" value="RNA08756.1"/>
    <property type="molecule type" value="Genomic_DNA"/>
</dbReference>
<dbReference type="Pfam" id="PF00378">
    <property type="entry name" value="ECH_1"/>
    <property type="match status" value="1"/>
</dbReference>
<sequence>MSLEFENAKNLVNKLKNEPDNDTKLKLYAFFKQATKGKCNTSKPGMLDIVARSKWNAWNELKNMSQEDAKNSYITLANQLYTSENPNDESSTKNDAKFENILASIEFGNVYKIIFNRPTKKNAFLDKMYLEIISALQEAETNPDVKICVITGAGDYFSSGNDLSNYLKETKEPEKTILQGCKLVEDYVNAFINFPKPLVALVNGPAIGISFTVLGLFDLVFCSDKAFFYAPFTRSALVPEGCSSFTFPRLMGHAKACEILLFNRKLNAQEAHERNLVNHVFPHAQIDELYKKKMEEFSKLNLDSLIESKKCLRALNRDQLMKTNHNEMKMLEKRLLSGDFMESVMSFMTKKPKL</sequence>
<proteinExistence type="predicted"/>
<dbReference type="GO" id="GO:0000062">
    <property type="term" value="F:fatty-acyl-CoA binding"/>
    <property type="evidence" value="ECO:0007669"/>
    <property type="project" value="InterPro"/>
</dbReference>
<dbReference type="InterPro" id="IPR051053">
    <property type="entry name" value="ECH/Chromodomain_protein"/>
</dbReference>
<feature type="domain" description="ACB" evidence="4">
    <location>
        <begin position="1"/>
        <end position="86"/>
    </location>
</feature>
<dbReference type="InterPro" id="IPR014748">
    <property type="entry name" value="Enoyl-CoA_hydra_C"/>
</dbReference>
<dbReference type="InterPro" id="IPR029045">
    <property type="entry name" value="ClpP/crotonase-like_dom_sf"/>
</dbReference>
<comment type="subcellular location">
    <subcellularLocation>
        <location evidence="1">Peroxisome</location>
    </subcellularLocation>
</comment>
<dbReference type="GO" id="GO:0004165">
    <property type="term" value="F:delta(3)-delta(2)-enoyl-CoA isomerase activity"/>
    <property type="evidence" value="ECO:0007669"/>
    <property type="project" value="UniProtKB-ARBA"/>
</dbReference>
<dbReference type="GO" id="GO:0005777">
    <property type="term" value="C:peroxisome"/>
    <property type="evidence" value="ECO:0007669"/>
    <property type="project" value="UniProtKB-SubCell"/>
</dbReference>
<dbReference type="SUPFAM" id="SSF47027">
    <property type="entry name" value="Acyl-CoA binding protein"/>
    <property type="match status" value="1"/>
</dbReference>
<evidence type="ECO:0000256" key="3">
    <source>
        <dbReference type="ARBA" id="ARBA00023235"/>
    </source>
</evidence>
<keyword evidence="3 5" id="KW-0413">Isomerase</keyword>
<evidence type="ECO:0000259" key="4">
    <source>
        <dbReference type="PROSITE" id="PS51228"/>
    </source>
</evidence>
<dbReference type="InterPro" id="IPR001753">
    <property type="entry name" value="Enoyl-CoA_hydra/iso"/>
</dbReference>
<keyword evidence="6" id="KW-1185">Reference proteome</keyword>
<evidence type="ECO:0000313" key="5">
    <source>
        <dbReference type="EMBL" id="RNA08756.1"/>
    </source>
</evidence>
<dbReference type="Pfam" id="PF00887">
    <property type="entry name" value="ACBP"/>
    <property type="match status" value="1"/>
</dbReference>
<dbReference type="Gene3D" id="3.90.226.10">
    <property type="entry name" value="2-enoyl-CoA Hydratase, Chain A, domain 1"/>
    <property type="match status" value="1"/>
</dbReference>
<keyword evidence="2" id="KW-0576">Peroxisome</keyword>
<dbReference type="CDD" id="cd06558">
    <property type="entry name" value="crotonase-like"/>
    <property type="match status" value="1"/>
</dbReference>
<comment type="caution">
    <text evidence="5">The sequence shown here is derived from an EMBL/GenBank/DDBJ whole genome shotgun (WGS) entry which is preliminary data.</text>
</comment>
<dbReference type="PRINTS" id="PR00689">
    <property type="entry name" value="ACOABINDINGP"/>
</dbReference>
<accession>A0A3M7QBF5</accession>
<dbReference type="STRING" id="10195.A0A3M7QBF5"/>
<dbReference type="Gene3D" id="1.20.80.10">
    <property type="match status" value="1"/>
</dbReference>
<dbReference type="PANTHER" id="PTHR43684:SF1">
    <property type="entry name" value="ENOYL-COA DELTA ISOMERASE 2"/>
    <property type="match status" value="1"/>
</dbReference>